<name>A0A8J2SUZ9_9STRA</name>
<reference evidence="5" key="1">
    <citation type="submission" date="2021-11" db="EMBL/GenBank/DDBJ databases">
        <authorList>
            <consortium name="Genoscope - CEA"/>
            <person name="William W."/>
        </authorList>
    </citation>
    <scope>NUCLEOTIDE SEQUENCE</scope>
</reference>
<dbReference type="InterPro" id="IPR042122">
    <property type="entry name" value="Ser_AcTrfase_N_sf"/>
</dbReference>
<dbReference type="InterPro" id="IPR010493">
    <property type="entry name" value="Ser_AcTrfase_N"/>
</dbReference>
<dbReference type="PANTHER" id="PTHR42811">
    <property type="entry name" value="SERINE ACETYLTRANSFERASE"/>
    <property type="match status" value="1"/>
</dbReference>
<keyword evidence="2" id="KW-0808">Transferase</keyword>
<evidence type="ECO:0000256" key="3">
    <source>
        <dbReference type="ARBA" id="ARBA00023315"/>
    </source>
</evidence>
<dbReference type="GO" id="GO:0005737">
    <property type="term" value="C:cytoplasm"/>
    <property type="evidence" value="ECO:0007669"/>
    <property type="project" value="InterPro"/>
</dbReference>
<dbReference type="InterPro" id="IPR011004">
    <property type="entry name" value="Trimer_LpxA-like_sf"/>
</dbReference>
<dbReference type="Gene3D" id="2.160.10.10">
    <property type="entry name" value="Hexapeptide repeat proteins"/>
    <property type="match status" value="1"/>
</dbReference>
<keyword evidence="3" id="KW-0012">Acyltransferase</keyword>
<gene>
    <name evidence="5" type="ORF">PECAL_5P22020</name>
</gene>
<evidence type="ECO:0000313" key="6">
    <source>
        <dbReference type="Proteomes" id="UP000789595"/>
    </source>
</evidence>
<dbReference type="Pfam" id="PF06426">
    <property type="entry name" value="SATase_N"/>
    <property type="match status" value="1"/>
</dbReference>
<dbReference type="SUPFAM" id="SSF51161">
    <property type="entry name" value="Trimeric LpxA-like enzymes"/>
    <property type="match status" value="1"/>
</dbReference>
<sequence length="236" mass="25041">MDRFLFGEVLTHGSLAEALAHELGSKFTANDTDKQVRFEELLLHAFTEDPTLADAAAADMRRFVEVDPASDGILDVLLFFKGFQAVQCARAANYYWREANGEGRAIAKLLQSEMADVFGVDIHPGAVFGRGVTIDHATGVVVIGETAVIGDNVSIMHDVTLGATGTSPDHDRHPKVGNDVLICAGSKVLGNIEISDGAVVAASAVVNKPVAAGHTAVGIPARHLPPRAKKVRKQEL</sequence>
<dbReference type="Proteomes" id="UP000789595">
    <property type="component" value="Unassembled WGS sequence"/>
</dbReference>
<proteinExistence type="predicted"/>
<dbReference type="AlphaFoldDB" id="A0A8J2SUZ9"/>
<dbReference type="EMBL" id="CAKKNE010000005">
    <property type="protein sequence ID" value="CAH0377675.1"/>
    <property type="molecule type" value="Genomic_DNA"/>
</dbReference>
<keyword evidence="6" id="KW-1185">Reference proteome</keyword>
<dbReference type="Gene3D" id="1.10.3130.10">
    <property type="entry name" value="serine acetyltransferase, domain 1"/>
    <property type="match status" value="1"/>
</dbReference>
<comment type="caution">
    <text evidence="5">The sequence shown here is derived from an EMBL/GenBank/DDBJ whole genome shotgun (WGS) entry which is preliminary data.</text>
</comment>
<evidence type="ECO:0000256" key="2">
    <source>
        <dbReference type="ARBA" id="ARBA00022679"/>
    </source>
</evidence>
<evidence type="ECO:0000313" key="5">
    <source>
        <dbReference type="EMBL" id="CAH0377675.1"/>
    </source>
</evidence>
<evidence type="ECO:0000259" key="4">
    <source>
        <dbReference type="SMART" id="SM00971"/>
    </source>
</evidence>
<dbReference type="GO" id="GO:0006535">
    <property type="term" value="P:cysteine biosynthetic process from serine"/>
    <property type="evidence" value="ECO:0007669"/>
    <property type="project" value="InterPro"/>
</dbReference>
<dbReference type="InterPro" id="IPR045304">
    <property type="entry name" value="LbH_SAT"/>
</dbReference>
<keyword evidence="1" id="KW-0028">Amino-acid biosynthesis</keyword>
<dbReference type="OrthoDB" id="25818at2759"/>
<dbReference type="SMART" id="SM00971">
    <property type="entry name" value="SATase_N"/>
    <property type="match status" value="1"/>
</dbReference>
<organism evidence="5 6">
    <name type="scientific">Pelagomonas calceolata</name>
    <dbReference type="NCBI Taxonomy" id="35677"/>
    <lineage>
        <taxon>Eukaryota</taxon>
        <taxon>Sar</taxon>
        <taxon>Stramenopiles</taxon>
        <taxon>Ochrophyta</taxon>
        <taxon>Pelagophyceae</taxon>
        <taxon>Pelagomonadales</taxon>
        <taxon>Pelagomonadaceae</taxon>
        <taxon>Pelagomonas</taxon>
    </lineage>
</organism>
<feature type="domain" description="Serine acetyltransferase N-terminal" evidence="4">
    <location>
        <begin position="1"/>
        <end position="88"/>
    </location>
</feature>
<dbReference type="CDD" id="cd03354">
    <property type="entry name" value="LbH_SAT"/>
    <property type="match status" value="1"/>
</dbReference>
<accession>A0A8J2SUZ9</accession>
<dbReference type="UniPathway" id="UPA00136">
    <property type="reaction ID" value="UER00199"/>
</dbReference>
<evidence type="ECO:0000256" key="1">
    <source>
        <dbReference type="ARBA" id="ARBA00022605"/>
    </source>
</evidence>
<protein>
    <recommendedName>
        <fullName evidence="4">Serine acetyltransferase N-terminal domain-containing protein</fullName>
    </recommendedName>
</protein>
<dbReference type="GO" id="GO:0009001">
    <property type="term" value="F:serine O-acetyltransferase activity"/>
    <property type="evidence" value="ECO:0007669"/>
    <property type="project" value="InterPro"/>
</dbReference>